<dbReference type="GO" id="GO:0046872">
    <property type="term" value="F:metal ion binding"/>
    <property type="evidence" value="ECO:0007669"/>
    <property type="project" value="UniProtKB-KW"/>
</dbReference>
<dbReference type="InterPro" id="IPR001365">
    <property type="entry name" value="A_deaminase_dom"/>
</dbReference>
<evidence type="ECO:0000313" key="5">
    <source>
        <dbReference type="EMBL" id="CAG8952013.1"/>
    </source>
</evidence>
<dbReference type="GO" id="GO:0005829">
    <property type="term" value="C:cytosol"/>
    <property type="evidence" value="ECO:0007669"/>
    <property type="project" value="TreeGrafter"/>
</dbReference>
<dbReference type="EMBL" id="CAJVRL010000045">
    <property type="protein sequence ID" value="CAG8952013.1"/>
    <property type="molecule type" value="Genomic_DNA"/>
</dbReference>
<evidence type="ECO:0000256" key="2">
    <source>
        <dbReference type="ARBA" id="ARBA00022723"/>
    </source>
</evidence>
<comment type="caution">
    <text evidence="5">The sequence shown here is derived from an EMBL/GenBank/DDBJ whole genome shotgun (WGS) entry which is preliminary data.</text>
</comment>
<dbReference type="InterPro" id="IPR032466">
    <property type="entry name" value="Metal_Hydrolase"/>
</dbReference>
<gene>
    <name evidence="5" type="ORF">HYFRA_00000749</name>
</gene>
<evidence type="ECO:0000256" key="1">
    <source>
        <dbReference type="ARBA" id="ARBA00001947"/>
    </source>
</evidence>
<reference evidence="5" key="1">
    <citation type="submission" date="2021-07" db="EMBL/GenBank/DDBJ databases">
        <authorList>
            <person name="Durling M."/>
        </authorList>
    </citation>
    <scope>NUCLEOTIDE SEQUENCE</scope>
</reference>
<dbReference type="Gene3D" id="3.20.20.140">
    <property type="entry name" value="Metal-dependent hydrolases"/>
    <property type="match status" value="1"/>
</dbReference>
<dbReference type="GO" id="GO:0000034">
    <property type="term" value="F:adenine deaminase activity"/>
    <property type="evidence" value="ECO:0007669"/>
    <property type="project" value="TreeGrafter"/>
</dbReference>
<feature type="domain" description="Adenosine deaminase" evidence="4">
    <location>
        <begin position="2"/>
        <end position="284"/>
    </location>
</feature>
<dbReference type="Pfam" id="PF00962">
    <property type="entry name" value="A_deaminase"/>
    <property type="match status" value="1"/>
</dbReference>
<dbReference type="OrthoDB" id="272271at2759"/>
<dbReference type="SUPFAM" id="SSF51556">
    <property type="entry name" value="Metallo-dependent hydrolases"/>
    <property type="match status" value="1"/>
</dbReference>
<evidence type="ECO:0000259" key="4">
    <source>
        <dbReference type="Pfam" id="PF00962"/>
    </source>
</evidence>
<dbReference type="AlphaFoldDB" id="A0A9N9PR09"/>
<keyword evidence="6" id="KW-1185">Reference proteome</keyword>
<sequence>MTFYEAYYGGFDLLQTEEDYYDLAMGYFERASQMKVRYCEPFFDPQGHTRRGIPLDVMMRGFKRAQDEAESRLKARNLIKSQWIMCILRDLPPESAMAQYEAMLPYKFMVVGIGLDSDEFQRPPSLFQDVFLRARADGFKLTSHCDFNQKDTYEHILQVAKSPGGNGAERIDHGMNAADHPELMQIITEKGIGMTICPCAYIRHTSEYEVFSRIRKLFDAGIQITIGGDDPAYMEDNWIFHNLYLVREKCGFTNRDVITLQRNAVSICWADRETKTAILDELATFENNGYSSGC</sequence>
<keyword evidence="3" id="KW-0378">Hydrolase</keyword>
<dbReference type="Proteomes" id="UP000696280">
    <property type="component" value="Unassembled WGS sequence"/>
</dbReference>
<name>A0A9N9PR09_9HELO</name>
<organism evidence="5 6">
    <name type="scientific">Hymenoscyphus fraxineus</name>
    <dbReference type="NCBI Taxonomy" id="746836"/>
    <lineage>
        <taxon>Eukaryota</taxon>
        <taxon>Fungi</taxon>
        <taxon>Dikarya</taxon>
        <taxon>Ascomycota</taxon>
        <taxon>Pezizomycotina</taxon>
        <taxon>Leotiomycetes</taxon>
        <taxon>Helotiales</taxon>
        <taxon>Helotiaceae</taxon>
        <taxon>Hymenoscyphus</taxon>
    </lineage>
</organism>
<dbReference type="GO" id="GO:0043103">
    <property type="term" value="P:hypoxanthine salvage"/>
    <property type="evidence" value="ECO:0007669"/>
    <property type="project" value="TreeGrafter"/>
</dbReference>
<protein>
    <recommendedName>
        <fullName evidence="4">Adenosine deaminase domain-containing protein</fullName>
    </recommendedName>
</protein>
<evidence type="ECO:0000256" key="3">
    <source>
        <dbReference type="ARBA" id="ARBA00022801"/>
    </source>
</evidence>
<dbReference type="PANTHER" id="PTHR43114">
    <property type="entry name" value="ADENINE DEAMINASE"/>
    <property type="match status" value="1"/>
</dbReference>
<dbReference type="InterPro" id="IPR006330">
    <property type="entry name" value="Ado/ade_deaminase"/>
</dbReference>
<dbReference type="GO" id="GO:0006146">
    <property type="term" value="P:adenine catabolic process"/>
    <property type="evidence" value="ECO:0007669"/>
    <property type="project" value="TreeGrafter"/>
</dbReference>
<evidence type="ECO:0000313" key="6">
    <source>
        <dbReference type="Proteomes" id="UP000696280"/>
    </source>
</evidence>
<keyword evidence="2" id="KW-0479">Metal-binding</keyword>
<accession>A0A9N9PR09</accession>
<proteinExistence type="predicted"/>
<comment type="cofactor">
    <cofactor evidence="1">
        <name>Zn(2+)</name>
        <dbReference type="ChEBI" id="CHEBI:29105"/>
    </cofactor>
</comment>
<dbReference type="PANTHER" id="PTHR43114:SF7">
    <property type="entry name" value="ADENOSINE DEAMINASE DOMAIN-CONTAINING PROTEIN"/>
    <property type="match status" value="1"/>
</dbReference>